<dbReference type="PANTHER" id="PTHR42673">
    <property type="entry name" value="MALEYLACETOACETATE ISOMERASE"/>
    <property type="match status" value="1"/>
</dbReference>
<dbReference type="SUPFAM" id="SSF47616">
    <property type="entry name" value="GST C-terminal domain-like"/>
    <property type="match status" value="1"/>
</dbReference>
<dbReference type="SUPFAM" id="SSF52833">
    <property type="entry name" value="Thioredoxin-like"/>
    <property type="match status" value="1"/>
</dbReference>
<dbReference type="EC" id="2.5.1.18" evidence="2"/>
<proteinExistence type="predicted"/>
<evidence type="ECO:0000313" key="3">
    <source>
        <dbReference type="Proteomes" id="UP000019593"/>
    </source>
</evidence>
<evidence type="ECO:0000313" key="2">
    <source>
        <dbReference type="EMBL" id="AHM02846.1"/>
    </source>
</evidence>
<dbReference type="EMBL" id="CP004372">
    <property type="protein sequence ID" value="AHM02846.1"/>
    <property type="molecule type" value="Genomic_DNA"/>
</dbReference>
<dbReference type="GO" id="GO:0006749">
    <property type="term" value="P:glutathione metabolic process"/>
    <property type="evidence" value="ECO:0007669"/>
    <property type="project" value="TreeGrafter"/>
</dbReference>
<dbReference type="InterPro" id="IPR036249">
    <property type="entry name" value="Thioredoxin-like_sf"/>
</dbReference>
<dbReference type="OrthoDB" id="9799538at2"/>
<dbReference type="RefSeq" id="WP_025310753.1">
    <property type="nucleotide sequence ID" value="NZ_CP004372.1"/>
</dbReference>
<dbReference type="PANTHER" id="PTHR42673:SF4">
    <property type="entry name" value="MALEYLACETOACETATE ISOMERASE"/>
    <property type="match status" value="1"/>
</dbReference>
<dbReference type="eggNOG" id="COG0625">
    <property type="taxonomic scope" value="Bacteria"/>
</dbReference>
<dbReference type="KEGG" id="red:roselon_00401"/>
<dbReference type="Gene3D" id="3.40.30.10">
    <property type="entry name" value="Glutaredoxin"/>
    <property type="match status" value="1"/>
</dbReference>
<dbReference type="GO" id="GO:0004364">
    <property type="term" value="F:glutathione transferase activity"/>
    <property type="evidence" value="ECO:0007669"/>
    <property type="project" value="UniProtKB-EC"/>
</dbReference>
<dbReference type="InterPro" id="IPR004045">
    <property type="entry name" value="Glutathione_S-Trfase_N"/>
</dbReference>
<name>W8S278_9RHOB</name>
<feature type="domain" description="GST N-terminal" evidence="1">
    <location>
        <begin position="12"/>
        <end position="78"/>
    </location>
</feature>
<dbReference type="Pfam" id="PF13409">
    <property type="entry name" value="GST_N_2"/>
    <property type="match status" value="1"/>
</dbReference>
<organism evidence="2 3">
    <name type="scientific">Roseicyclus elongatus DSM 19469</name>
    <dbReference type="NCBI Taxonomy" id="1294273"/>
    <lineage>
        <taxon>Bacteria</taxon>
        <taxon>Pseudomonadati</taxon>
        <taxon>Pseudomonadota</taxon>
        <taxon>Alphaproteobacteria</taxon>
        <taxon>Rhodobacterales</taxon>
        <taxon>Roseobacteraceae</taxon>
        <taxon>Roseicyclus</taxon>
    </lineage>
</organism>
<dbReference type="InterPro" id="IPR036282">
    <property type="entry name" value="Glutathione-S-Trfase_C_sf"/>
</dbReference>
<accession>W8S278</accession>
<dbReference type="Proteomes" id="UP000019593">
    <property type="component" value="Chromosome"/>
</dbReference>
<gene>
    <name evidence="2" type="ORF">roselon_00401</name>
</gene>
<dbReference type="Gene3D" id="1.20.1050.10">
    <property type="match status" value="1"/>
</dbReference>
<sequence length="226" mass="24314">MTYSLLIGQRSYSSWSLRGWLPFAAFDIPVEVTSTVIYSEAFSADVARFGGGETVPVLRTPTGGILTDSLAIAWHLTEAFPDKGLLPSDPIQRAEAQSLIAEMHSGFVALRSACPMNLRTAWEGGAVTDAVRHDLTRLEGLWSDALAQSGGPYLFGAYSLADVFFAPVAIRIAGYGLPVGPLAQSYVTAQLAHPAITLWREAGLAEDAEVAKYDMGLPRRPFPMPV</sequence>
<dbReference type="AlphaFoldDB" id="W8S278"/>
<dbReference type="GO" id="GO:0016034">
    <property type="term" value="F:maleylacetoacetate isomerase activity"/>
    <property type="evidence" value="ECO:0007669"/>
    <property type="project" value="TreeGrafter"/>
</dbReference>
<dbReference type="GO" id="GO:0006559">
    <property type="term" value="P:L-phenylalanine catabolic process"/>
    <property type="evidence" value="ECO:0007669"/>
    <property type="project" value="TreeGrafter"/>
</dbReference>
<keyword evidence="2" id="KW-0808">Transferase</keyword>
<evidence type="ECO:0000259" key="1">
    <source>
        <dbReference type="Pfam" id="PF13409"/>
    </source>
</evidence>
<keyword evidence="3" id="KW-1185">Reference proteome</keyword>
<reference evidence="2 3" key="1">
    <citation type="submission" date="2013-03" db="EMBL/GenBank/DDBJ databases">
        <authorList>
            <person name="Fiebig A."/>
            <person name="Goeker M."/>
            <person name="Klenk H.-P.P."/>
        </authorList>
    </citation>
    <scope>NUCLEOTIDE SEQUENCE [LARGE SCALE GENOMIC DNA]</scope>
    <source>
        <strain evidence="3">DSM 19469</strain>
    </source>
</reference>
<dbReference type="CDD" id="cd03194">
    <property type="entry name" value="GST_C_3"/>
    <property type="match status" value="1"/>
</dbReference>
<dbReference type="STRING" id="1294273.roselon_00401"/>
<dbReference type="HOGENOM" id="CLU_070658_0_0_5"/>
<protein>
    <submittedName>
        <fullName evidence="2">Glutathione S-transferase</fullName>
        <ecNumber evidence="2">2.5.1.18</ecNumber>
    </submittedName>
</protein>